<keyword evidence="4" id="KW-1185">Reference proteome</keyword>
<keyword evidence="1" id="KW-0175">Coiled coil</keyword>
<gene>
    <name evidence="3" type="ORF">B0H17DRAFT_1216012</name>
</gene>
<accession>A0AAD7CCU5</accession>
<name>A0AAD7CCU5_MYCRO</name>
<feature type="coiled-coil region" evidence="1">
    <location>
        <begin position="117"/>
        <end position="151"/>
    </location>
</feature>
<dbReference type="Proteomes" id="UP001221757">
    <property type="component" value="Unassembled WGS sequence"/>
</dbReference>
<proteinExistence type="predicted"/>
<protein>
    <submittedName>
        <fullName evidence="3">Uncharacterized protein</fullName>
    </submittedName>
</protein>
<evidence type="ECO:0000313" key="3">
    <source>
        <dbReference type="EMBL" id="KAJ7645380.1"/>
    </source>
</evidence>
<evidence type="ECO:0000256" key="2">
    <source>
        <dbReference type="SAM" id="MobiDB-lite"/>
    </source>
</evidence>
<sequence length="524" mass="59267">MSSMGDLTPLEGEQLETELLAAQRRVTSATEYCQKKYDEHIETKALKPPLRGSGKENKKAVKAAYEEADQSYNDAVKSLEAAQEAFDTFQFSEQHALSQQLENLSEKKHLEDAAAAEKKYLEDVAAEKKRLEDAAAEKRRLEDAVEKKRLEDTAVEKKYLEDVAAEKKWLEDMAEKRHLEDVAEKKHLEDVQKKRLWDNEAEKKKRKREKKKDVKKDGELEEELTQGLQAINEQSSSLDDKDKPCKCSRTTDEFNAEPQEIKSQIVVFKQLICESNHRRQNTQSLSEEDLNTLNSARDTAVDGLAKAREALKAAEKEGGVLKKGSRAKGKEAKADATGKKDIEECATTTRELALHVLGTKQNCKCRFHNVKRNQQQATLVDGPTVGKFLIVGVPYAENIKTLDEGFMTCGCEIVLALWDLFWWKVWMIKSANEKIPEEETMKTNVFSGRHRAFFIQGYTKATLLDLQDIYSGPDDQYGSCSYRLLANMLGRKDEKLVMGKQQLNTNGKPIGNPVVLEEEDGAVV</sequence>
<reference evidence="3" key="1">
    <citation type="submission" date="2023-03" db="EMBL/GenBank/DDBJ databases">
        <title>Massive genome expansion in bonnet fungi (Mycena s.s.) driven by repeated elements and novel gene families across ecological guilds.</title>
        <authorList>
            <consortium name="Lawrence Berkeley National Laboratory"/>
            <person name="Harder C.B."/>
            <person name="Miyauchi S."/>
            <person name="Viragh M."/>
            <person name="Kuo A."/>
            <person name="Thoen E."/>
            <person name="Andreopoulos B."/>
            <person name="Lu D."/>
            <person name="Skrede I."/>
            <person name="Drula E."/>
            <person name="Henrissat B."/>
            <person name="Morin E."/>
            <person name="Kohler A."/>
            <person name="Barry K."/>
            <person name="LaButti K."/>
            <person name="Morin E."/>
            <person name="Salamov A."/>
            <person name="Lipzen A."/>
            <person name="Mereny Z."/>
            <person name="Hegedus B."/>
            <person name="Baldrian P."/>
            <person name="Stursova M."/>
            <person name="Weitz H."/>
            <person name="Taylor A."/>
            <person name="Grigoriev I.V."/>
            <person name="Nagy L.G."/>
            <person name="Martin F."/>
            <person name="Kauserud H."/>
        </authorList>
    </citation>
    <scope>NUCLEOTIDE SEQUENCE</scope>
    <source>
        <strain evidence="3">CBHHK067</strain>
    </source>
</reference>
<evidence type="ECO:0000313" key="4">
    <source>
        <dbReference type="Proteomes" id="UP001221757"/>
    </source>
</evidence>
<dbReference type="AlphaFoldDB" id="A0AAD7CCU5"/>
<dbReference type="EMBL" id="JARKIE010000398">
    <property type="protein sequence ID" value="KAJ7645380.1"/>
    <property type="molecule type" value="Genomic_DNA"/>
</dbReference>
<evidence type="ECO:0000256" key="1">
    <source>
        <dbReference type="SAM" id="Coils"/>
    </source>
</evidence>
<feature type="compositionally biased region" description="Basic and acidic residues" evidence="2">
    <location>
        <begin position="190"/>
        <end position="203"/>
    </location>
</feature>
<feature type="region of interest" description="Disordered" evidence="2">
    <location>
        <begin position="190"/>
        <end position="250"/>
    </location>
</feature>
<feature type="compositionally biased region" description="Basic and acidic residues" evidence="2">
    <location>
        <begin position="238"/>
        <end position="250"/>
    </location>
</feature>
<feature type="compositionally biased region" description="Polar residues" evidence="2">
    <location>
        <begin position="226"/>
        <end position="237"/>
    </location>
</feature>
<comment type="caution">
    <text evidence="3">The sequence shown here is derived from an EMBL/GenBank/DDBJ whole genome shotgun (WGS) entry which is preliminary data.</text>
</comment>
<organism evidence="3 4">
    <name type="scientific">Mycena rosella</name>
    <name type="common">Pink bonnet</name>
    <name type="synonym">Agaricus rosellus</name>
    <dbReference type="NCBI Taxonomy" id="1033263"/>
    <lineage>
        <taxon>Eukaryota</taxon>
        <taxon>Fungi</taxon>
        <taxon>Dikarya</taxon>
        <taxon>Basidiomycota</taxon>
        <taxon>Agaricomycotina</taxon>
        <taxon>Agaricomycetes</taxon>
        <taxon>Agaricomycetidae</taxon>
        <taxon>Agaricales</taxon>
        <taxon>Marasmiineae</taxon>
        <taxon>Mycenaceae</taxon>
        <taxon>Mycena</taxon>
    </lineage>
</organism>